<dbReference type="GO" id="GO:0008932">
    <property type="term" value="F:lytic endotransglycosylase activity"/>
    <property type="evidence" value="ECO:0007669"/>
    <property type="project" value="TreeGrafter"/>
</dbReference>
<gene>
    <name evidence="3" type="ORF">SD1D_2298</name>
</gene>
<evidence type="ECO:0000259" key="2">
    <source>
        <dbReference type="PROSITE" id="PS51782"/>
    </source>
</evidence>
<feature type="domain" description="LysM" evidence="2">
    <location>
        <begin position="75"/>
        <end position="118"/>
    </location>
</feature>
<dbReference type="InterPro" id="IPR036779">
    <property type="entry name" value="LysM_dom_sf"/>
</dbReference>
<feature type="chain" id="PRO_5005509296" description="LysM domain-containing protein" evidence="1">
    <location>
        <begin position="29"/>
        <end position="264"/>
    </location>
</feature>
<dbReference type="InterPro" id="IPR042047">
    <property type="entry name" value="SleB_dom1"/>
</dbReference>
<sequence>MNILKKASILAASVLFFSLTIFSANAYAADYTIVPNDSLYQISRLFKTSVSSLKSDNNLKSDTIFPGQVLNVPANVYTIKSGDSLYLIAQRYNISLADLRKANNKWDNLIIPGQKLILPGVSSTNSSNDNILTASSSTKTVIPYKNSEVDLLARLIRAEAVGEPYEAMVGVGAVVVNRVKNPDWPNSISSVINHVSGGYYQFSPVQNGHINTPPTDASLRAAWAALYGSDPSKGALFYYDTSSTNQWIRSKPVTAKIGSMIFAK</sequence>
<proteinExistence type="predicted"/>
<dbReference type="PANTHER" id="PTHR33734">
    <property type="entry name" value="LYSM DOMAIN-CONTAINING GPI-ANCHORED PROTEIN 2"/>
    <property type="match status" value="1"/>
</dbReference>
<feature type="domain" description="LysM" evidence="2">
    <location>
        <begin position="29"/>
        <end position="72"/>
    </location>
</feature>
<dbReference type="PANTHER" id="PTHR33734:SF22">
    <property type="entry name" value="MEMBRANE-BOUND LYTIC MUREIN TRANSGLYCOSYLASE D"/>
    <property type="match status" value="1"/>
</dbReference>
<keyword evidence="4" id="KW-1185">Reference proteome</keyword>
<dbReference type="Gene3D" id="3.10.350.10">
    <property type="entry name" value="LysM domain"/>
    <property type="match status" value="2"/>
</dbReference>
<dbReference type="PROSITE" id="PS51782">
    <property type="entry name" value="LYSM"/>
    <property type="match status" value="2"/>
</dbReference>
<evidence type="ECO:0000256" key="1">
    <source>
        <dbReference type="SAM" id="SignalP"/>
    </source>
</evidence>
<organism evidence="3 4">
    <name type="scientific">Herbinix luporum</name>
    <dbReference type="NCBI Taxonomy" id="1679721"/>
    <lineage>
        <taxon>Bacteria</taxon>
        <taxon>Bacillati</taxon>
        <taxon>Bacillota</taxon>
        <taxon>Clostridia</taxon>
        <taxon>Lachnospirales</taxon>
        <taxon>Lachnospiraceae</taxon>
        <taxon>Herbinix</taxon>
    </lineage>
</organism>
<dbReference type="Gene3D" id="6.20.240.60">
    <property type="match status" value="1"/>
</dbReference>
<dbReference type="Pfam" id="PF01476">
    <property type="entry name" value="LysM"/>
    <property type="match status" value="2"/>
</dbReference>
<dbReference type="OrthoDB" id="9785345at2"/>
<dbReference type="EMBL" id="LN879430">
    <property type="protein sequence ID" value="CUH93810.1"/>
    <property type="molecule type" value="Genomic_DNA"/>
</dbReference>
<evidence type="ECO:0000313" key="3">
    <source>
        <dbReference type="EMBL" id="CUH93810.1"/>
    </source>
</evidence>
<dbReference type="Proteomes" id="UP000196053">
    <property type="component" value="Chromosome I"/>
</dbReference>
<dbReference type="SMART" id="SM00257">
    <property type="entry name" value="LysM"/>
    <property type="match status" value="2"/>
</dbReference>
<dbReference type="InterPro" id="IPR011105">
    <property type="entry name" value="Cell_wall_hydrolase_SleB"/>
</dbReference>
<dbReference type="GO" id="GO:0016787">
    <property type="term" value="F:hydrolase activity"/>
    <property type="evidence" value="ECO:0007669"/>
    <property type="project" value="InterPro"/>
</dbReference>
<feature type="signal peptide" evidence="1">
    <location>
        <begin position="1"/>
        <end position="28"/>
    </location>
</feature>
<dbReference type="KEGG" id="hsd:SD1D_2298"/>
<dbReference type="AlphaFoldDB" id="A0A0K8J896"/>
<keyword evidence="1" id="KW-0732">Signal</keyword>
<dbReference type="Pfam" id="PF07486">
    <property type="entry name" value="Hydrolase_2"/>
    <property type="match status" value="1"/>
</dbReference>
<protein>
    <recommendedName>
        <fullName evidence="2">LysM domain-containing protein</fullName>
    </recommendedName>
</protein>
<dbReference type="Gene3D" id="1.10.10.2520">
    <property type="entry name" value="Cell wall hydrolase SleB, domain 1"/>
    <property type="match status" value="1"/>
</dbReference>
<dbReference type="SUPFAM" id="SSF54106">
    <property type="entry name" value="LysM domain"/>
    <property type="match status" value="2"/>
</dbReference>
<name>A0A0K8J896_9FIRM</name>
<accession>A0A0K8J896</accession>
<dbReference type="InterPro" id="IPR018392">
    <property type="entry name" value="LysM"/>
</dbReference>
<dbReference type="CDD" id="cd00118">
    <property type="entry name" value="LysM"/>
    <property type="match status" value="2"/>
</dbReference>
<reference evidence="4" key="1">
    <citation type="submission" date="2015-09" db="EMBL/GenBank/DDBJ databases">
        <authorList>
            <person name="Wibberg D."/>
        </authorList>
    </citation>
    <scope>NUCLEOTIDE SEQUENCE [LARGE SCALE GENOMIC DNA]</scope>
    <source>
        <strain evidence="4">SD1D</strain>
    </source>
</reference>
<dbReference type="RefSeq" id="WP_058259025.1">
    <property type="nucleotide sequence ID" value="NZ_LN879430.1"/>
</dbReference>
<evidence type="ECO:0000313" key="4">
    <source>
        <dbReference type="Proteomes" id="UP000196053"/>
    </source>
</evidence>